<evidence type="ECO:0000313" key="7">
    <source>
        <dbReference type="EMBL" id="GAA0142590.1"/>
    </source>
</evidence>
<comment type="caution">
    <text evidence="7">The sequence shown here is derived from an EMBL/GenBank/DDBJ whole genome shotgun (WGS) entry which is preliminary data.</text>
</comment>
<dbReference type="PANTHER" id="PTHR31415">
    <property type="entry name" value="OS05G0367900 PROTEIN"/>
    <property type="match status" value="1"/>
</dbReference>
<evidence type="ECO:0000256" key="5">
    <source>
        <dbReference type="SAM" id="Phobius"/>
    </source>
</evidence>
<keyword evidence="2 5" id="KW-0812">Transmembrane</keyword>
<dbReference type="PANTHER" id="PTHR31415:SF51">
    <property type="entry name" value="LATE EMBRYOGENESIS ABUNDANT (LEA) HYDROXYPROLINE-RICH GLYCOPROTEIN FAMILY"/>
    <property type="match status" value="1"/>
</dbReference>
<accession>A0AAV3NTD1</accession>
<dbReference type="InterPro" id="IPR044839">
    <property type="entry name" value="NDR1-like"/>
</dbReference>
<evidence type="ECO:0000256" key="4">
    <source>
        <dbReference type="ARBA" id="ARBA00023136"/>
    </source>
</evidence>
<feature type="transmembrane region" description="Helical" evidence="5">
    <location>
        <begin position="20"/>
        <end position="42"/>
    </location>
</feature>
<evidence type="ECO:0000256" key="2">
    <source>
        <dbReference type="ARBA" id="ARBA00022692"/>
    </source>
</evidence>
<comment type="subcellular location">
    <subcellularLocation>
        <location evidence="1">Membrane</location>
        <topology evidence="1">Single-pass membrane protein</topology>
    </subcellularLocation>
</comment>
<proteinExistence type="predicted"/>
<dbReference type="InterPro" id="IPR004864">
    <property type="entry name" value="LEA_2"/>
</dbReference>
<reference evidence="7 8" key="1">
    <citation type="submission" date="2024-01" db="EMBL/GenBank/DDBJ databases">
        <title>The complete chloroplast genome sequence of Lithospermum erythrorhizon: insights into the phylogenetic relationship among Boraginaceae species and the maternal lineages of purple gromwells.</title>
        <authorList>
            <person name="Okada T."/>
            <person name="Watanabe K."/>
        </authorList>
    </citation>
    <scope>NUCLEOTIDE SEQUENCE [LARGE SCALE GENOMIC DNA]</scope>
</reference>
<dbReference type="GO" id="GO:0009506">
    <property type="term" value="C:plasmodesma"/>
    <property type="evidence" value="ECO:0007669"/>
    <property type="project" value="TreeGrafter"/>
</dbReference>
<dbReference type="GO" id="GO:0098542">
    <property type="term" value="P:defense response to other organism"/>
    <property type="evidence" value="ECO:0007669"/>
    <property type="project" value="InterPro"/>
</dbReference>
<evidence type="ECO:0000256" key="1">
    <source>
        <dbReference type="ARBA" id="ARBA00004167"/>
    </source>
</evidence>
<dbReference type="Proteomes" id="UP001454036">
    <property type="component" value="Unassembled WGS sequence"/>
</dbReference>
<gene>
    <name evidence="7" type="ORF">LIER_03452</name>
</gene>
<keyword evidence="8" id="KW-1185">Reference proteome</keyword>
<organism evidence="7 8">
    <name type="scientific">Lithospermum erythrorhizon</name>
    <name type="common">Purple gromwell</name>
    <name type="synonym">Lithospermum officinale var. erythrorhizon</name>
    <dbReference type="NCBI Taxonomy" id="34254"/>
    <lineage>
        <taxon>Eukaryota</taxon>
        <taxon>Viridiplantae</taxon>
        <taxon>Streptophyta</taxon>
        <taxon>Embryophyta</taxon>
        <taxon>Tracheophyta</taxon>
        <taxon>Spermatophyta</taxon>
        <taxon>Magnoliopsida</taxon>
        <taxon>eudicotyledons</taxon>
        <taxon>Gunneridae</taxon>
        <taxon>Pentapetalae</taxon>
        <taxon>asterids</taxon>
        <taxon>lamiids</taxon>
        <taxon>Boraginales</taxon>
        <taxon>Boraginaceae</taxon>
        <taxon>Boraginoideae</taxon>
        <taxon>Lithospermeae</taxon>
        <taxon>Lithospermum</taxon>
    </lineage>
</organism>
<keyword evidence="4 5" id="KW-0472">Membrane</keyword>
<keyword evidence="3 5" id="KW-1133">Transmembrane helix</keyword>
<dbReference type="GO" id="GO:0005886">
    <property type="term" value="C:plasma membrane"/>
    <property type="evidence" value="ECO:0007669"/>
    <property type="project" value="TreeGrafter"/>
</dbReference>
<dbReference type="Pfam" id="PF03168">
    <property type="entry name" value="LEA_2"/>
    <property type="match status" value="1"/>
</dbReference>
<evidence type="ECO:0000313" key="8">
    <source>
        <dbReference type="Proteomes" id="UP001454036"/>
    </source>
</evidence>
<evidence type="ECO:0000259" key="6">
    <source>
        <dbReference type="Pfam" id="PF03168"/>
    </source>
</evidence>
<dbReference type="AlphaFoldDB" id="A0AAV3NTD1"/>
<evidence type="ECO:0000256" key="3">
    <source>
        <dbReference type="ARBA" id="ARBA00022989"/>
    </source>
</evidence>
<sequence length="209" mass="23780">MAEKVCGHHKDRRRKILRRFCAVFLIVLFICLFIILLVWAILQPKKPRFILQDATIYNFNVSAPNLLSSQMQVTLFSRNPNSKIGIYYDKLHIYATYHSQQITYYTTIPPAYQGHKDTNVWSPFVVGNNVPIAPYNGPALNSDQSSGSVWLMIKIDGRVKWKVGTIVTGRYHLHVTCPAYIPFGNKNNDGLFAGTAIKFQLQQKCSVSV</sequence>
<protein>
    <recommendedName>
        <fullName evidence="6">Late embryogenesis abundant protein LEA-2 subgroup domain-containing protein</fullName>
    </recommendedName>
</protein>
<dbReference type="EMBL" id="BAABME010000415">
    <property type="protein sequence ID" value="GAA0142590.1"/>
    <property type="molecule type" value="Genomic_DNA"/>
</dbReference>
<feature type="domain" description="Late embryogenesis abundant protein LEA-2 subgroup" evidence="6">
    <location>
        <begin position="77"/>
        <end position="177"/>
    </location>
</feature>
<name>A0AAV3NTD1_LITER</name>